<dbReference type="InterPro" id="IPR019373">
    <property type="entry name" value="Ribosomal_mL51"/>
</dbReference>
<keyword evidence="12" id="KW-1185">Reference proteome</keyword>
<dbReference type="InterPro" id="IPR013783">
    <property type="entry name" value="Ig-like_fold"/>
</dbReference>
<proteinExistence type="inferred from homology"/>
<dbReference type="PROSITE" id="PS50835">
    <property type="entry name" value="IG_LIKE"/>
    <property type="match status" value="2"/>
</dbReference>
<evidence type="ECO:0000256" key="9">
    <source>
        <dbReference type="ARBA" id="ARBA00035419"/>
    </source>
</evidence>
<protein>
    <recommendedName>
        <fullName evidence="8">Large ribosomal subunit protein mL51</fullName>
    </recommendedName>
    <alternativeName>
        <fullName evidence="9">39S ribosomal protein L51, mitochondrial</fullName>
    </alternativeName>
</protein>
<evidence type="ECO:0000256" key="2">
    <source>
        <dbReference type="ARBA" id="ARBA00010972"/>
    </source>
</evidence>
<dbReference type="InterPro" id="IPR003006">
    <property type="entry name" value="Ig/MHC_CS"/>
</dbReference>
<evidence type="ECO:0000259" key="10">
    <source>
        <dbReference type="PROSITE" id="PS50835"/>
    </source>
</evidence>
<reference evidence="11 12" key="1">
    <citation type="journal article" date="2021" name="Cell">
        <title>Tracing the genetic footprints of vertebrate landing in non-teleost ray-finned fishes.</title>
        <authorList>
            <person name="Bi X."/>
            <person name="Wang K."/>
            <person name="Yang L."/>
            <person name="Pan H."/>
            <person name="Jiang H."/>
            <person name="Wei Q."/>
            <person name="Fang M."/>
            <person name="Yu H."/>
            <person name="Zhu C."/>
            <person name="Cai Y."/>
            <person name="He Y."/>
            <person name="Gan X."/>
            <person name="Zeng H."/>
            <person name="Yu D."/>
            <person name="Zhu Y."/>
            <person name="Jiang H."/>
            <person name="Qiu Q."/>
            <person name="Yang H."/>
            <person name="Zhang Y.E."/>
            <person name="Wang W."/>
            <person name="Zhu M."/>
            <person name="He S."/>
            <person name="Zhang G."/>
        </authorList>
    </citation>
    <scope>NUCLEOTIDE SEQUENCE [LARGE SCALE GENOMIC DNA]</scope>
    <source>
        <strain evidence="11">Bchr_013</strain>
    </source>
</reference>
<dbReference type="InterPro" id="IPR003599">
    <property type="entry name" value="Ig_sub"/>
</dbReference>
<sequence>MFQKKVLTLLFDLRDQYKKAEPASSAVHILRMETMVDFEAEEQRLCDAQAFDTLVLQIACIGGKNTKDCVHKVLDRLFSNALMARFNMKGKGKRGKKPLENTKVYRAIQGSLPFTHSADFLEPTQPPSIQEHLVDIVLDCYLVEEGGGRMGMFAASFTREKATFVLRKIPVPEDEALDSFTEFQPPAFDEEALIFEVTASSVQIPGADVLLHADCNEQEVSCEVSQFYPRGENSEHEAWFIGSLQVAGGGISLTLVMKTQPMVETKDVLLKKQKKLGLPLSETGTILMSVQYNVFTQAPVVSTAIGGSVFLDCGFRAAEDNQDIFVEWRLQYKGHGRRIFTLESGPNVMAIGQAYHNNSHMDEDLVRTHQNVSLSLSNFKVSDEGAYICLVTYGQFQAQQVINVQVLVPPRVQLIPKVLQFQDGATEKVVCDMSGYYPLDVQVEWTQLPPSSPTPEEPTPISQFYFSSHKQHSDGTYSLSAFILINQATAEVGTTYTCRVSHVALEEPTVLNVTLVSAGSSCLIRMHSIPQPKEVDRWTEKRVMFGIYDNIGVLGDFKAHPKDLIVAPVWLKGFRGNELQRCIRKRKMVGDRMFYDDYHNLKKRIKYLYKRFNRYGKHR</sequence>
<accession>A0A8X7XMB1</accession>
<evidence type="ECO:0000313" key="12">
    <source>
        <dbReference type="Proteomes" id="UP000886611"/>
    </source>
</evidence>
<evidence type="ECO:0000256" key="6">
    <source>
        <dbReference type="ARBA" id="ARBA00023274"/>
    </source>
</evidence>
<keyword evidence="3" id="KW-0809">Transit peptide</keyword>
<evidence type="ECO:0000256" key="4">
    <source>
        <dbReference type="ARBA" id="ARBA00022980"/>
    </source>
</evidence>
<gene>
    <name evidence="11" type="primary">Tapbpl_1</name>
    <name evidence="11" type="ORF">GTO96_0022926</name>
</gene>
<evidence type="ECO:0000256" key="3">
    <source>
        <dbReference type="ARBA" id="ARBA00022946"/>
    </source>
</evidence>
<dbReference type="EMBL" id="JAATIS010000147">
    <property type="protein sequence ID" value="KAG2469795.1"/>
    <property type="molecule type" value="Genomic_DNA"/>
</dbReference>
<dbReference type="Pfam" id="PF10244">
    <property type="entry name" value="MRP-L51"/>
    <property type="match status" value="1"/>
</dbReference>
<dbReference type="Pfam" id="PF07654">
    <property type="entry name" value="C1-set"/>
    <property type="match status" value="1"/>
</dbReference>
<comment type="caution">
    <text evidence="11">The sequence shown here is derived from an EMBL/GenBank/DDBJ whole genome shotgun (WGS) entry which is preliminary data.</text>
</comment>
<dbReference type="SMART" id="SM00409">
    <property type="entry name" value="IG"/>
    <property type="match status" value="2"/>
</dbReference>
<dbReference type="GO" id="GO:0005762">
    <property type="term" value="C:mitochondrial large ribosomal subunit"/>
    <property type="evidence" value="ECO:0007669"/>
    <property type="project" value="TreeGrafter"/>
</dbReference>
<keyword evidence="6" id="KW-0687">Ribonucleoprotein</keyword>
<dbReference type="Proteomes" id="UP000886611">
    <property type="component" value="Unassembled WGS sequence"/>
</dbReference>
<keyword evidence="5" id="KW-0496">Mitochondrion</keyword>
<feature type="domain" description="Ig-like" evidence="10">
    <location>
        <begin position="410"/>
        <end position="514"/>
    </location>
</feature>
<organism evidence="11 12">
    <name type="scientific">Polypterus senegalus</name>
    <name type="common">Senegal bichir</name>
    <dbReference type="NCBI Taxonomy" id="55291"/>
    <lineage>
        <taxon>Eukaryota</taxon>
        <taxon>Metazoa</taxon>
        <taxon>Chordata</taxon>
        <taxon>Craniata</taxon>
        <taxon>Vertebrata</taxon>
        <taxon>Euteleostomi</taxon>
        <taxon>Actinopterygii</taxon>
        <taxon>Polypteriformes</taxon>
        <taxon>Polypteridae</taxon>
        <taxon>Polypterus</taxon>
    </lineage>
</organism>
<dbReference type="SUPFAM" id="SSF48726">
    <property type="entry name" value="Immunoglobulin"/>
    <property type="match status" value="2"/>
</dbReference>
<comment type="subcellular location">
    <subcellularLocation>
        <location evidence="1">Mitochondrion</location>
    </subcellularLocation>
</comment>
<dbReference type="PANTHER" id="PTHR13409:SF0">
    <property type="entry name" value="LARGE RIBOSOMAL SUBUNIT PROTEIN ML51"/>
    <property type="match status" value="1"/>
</dbReference>
<feature type="non-terminal residue" evidence="11">
    <location>
        <position position="1"/>
    </location>
</feature>
<dbReference type="PROSITE" id="PS00290">
    <property type="entry name" value="IG_MHC"/>
    <property type="match status" value="1"/>
</dbReference>
<dbReference type="InterPro" id="IPR007110">
    <property type="entry name" value="Ig-like_dom"/>
</dbReference>
<dbReference type="AlphaFoldDB" id="A0A8X7XMB1"/>
<name>A0A8X7XMB1_POLSE</name>
<keyword evidence="7" id="KW-0393">Immunoglobulin domain</keyword>
<evidence type="ECO:0000256" key="8">
    <source>
        <dbReference type="ARBA" id="ARBA00035182"/>
    </source>
</evidence>
<feature type="non-terminal residue" evidence="11">
    <location>
        <position position="619"/>
    </location>
</feature>
<dbReference type="Pfam" id="PF07686">
    <property type="entry name" value="V-set"/>
    <property type="match status" value="1"/>
</dbReference>
<comment type="similarity">
    <text evidence="2">Belongs to the mitochondrion-specific ribosomal protein mL51 family.</text>
</comment>
<dbReference type="SMART" id="SM00407">
    <property type="entry name" value="IGc1"/>
    <property type="match status" value="1"/>
</dbReference>
<dbReference type="InterPro" id="IPR036179">
    <property type="entry name" value="Ig-like_dom_sf"/>
</dbReference>
<dbReference type="InterPro" id="IPR003597">
    <property type="entry name" value="Ig_C1-set"/>
</dbReference>
<dbReference type="GO" id="GO:0003735">
    <property type="term" value="F:structural constituent of ribosome"/>
    <property type="evidence" value="ECO:0007669"/>
    <property type="project" value="InterPro"/>
</dbReference>
<feature type="domain" description="Ig-like" evidence="10">
    <location>
        <begin position="306"/>
        <end position="405"/>
    </location>
</feature>
<dbReference type="GO" id="GO:0006412">
    <property type="term" value="P:translation"/>
    <property type="evidence" value="ECO:0007669"/>
    <property type="project" value="TreeGrafter"/>
</dbReference>
<dbReference type="Gene3D" id="2.60.40.10">
    <property type="entry name" value="Immunoglobulins"/>
    <property type="match status" value="3"/>
</dbReference>
<dbReference type="PANTHER" id="PTHR13409">
    <property type="entry name" value="MITOCHONDRIAL 39S RIBOSOMAL PROTEIN L51"/>
    <property type="match status" value="1"/>
</dbReference>
<evidence type="ECO:0000256" key="7">
    <source>
        <dbReference type="ARBA" id="ARBA00023319"/>
    </source>
</evidence>
<evidence type="ECO:0000313" key="11">
    <source>
        <dbReference type="EMBL" id="KAG2469795.1"/>
    </source>
</evidence>
<evidence type="ECO:0000256" key="5">
    <source>
        <dbReference type="ARBA" id="ARBA00023128"/>
    </source>
</evidence>
<keyword evidence="4" id="KW-0689">Ribosomal protein</keyword>
<dbReference type="InterPro" id="IPR013106">
    <property type="entry name" value="Ig_V-set"/>
</dbReference>
<evidence type="ECO:0000256" key="1">
    <source>
        <dbReference type="ARBA" id="ARBA00004173"/>
    </source>
</evidence>